<comment type="caution">
    <text evidence="1">The sequence shown here is derived from an EMBL/GenBank/DDBJ whole genome shotgun (WGS) entry which is preliminary data.</text>
</comment>
<sequence length="230" mass="25303">MSESGTSFTVAITQKMEQVILKRRGRRFSVFLKMRCVQCEADYAEELNLNLEKRPTAQPGVFLVERKCTGCPSNHVIRQLLIDGDPLGLSDENDTKHLSFTCNGVHVLEYSHMKPVIISAVEGGSDSDGPPQELRSNGIPVFWKSNPEKTIFKLPAISNPVDSFSSSLKAAYEAVHGGCPQVALSHPFCQSMWPGAKVELVVNGVPIDWEKLAWDEVGSKIEGICLCPSE</sequence>
<dbReference type="AlphaFoldDB" id="A0AAW1H717"/>
<evidence type="ECO:0000313" key="2">
    <source>
        <dbReference type="Proteomes" id="UP001443914"/>
    </source>
</evidence>
<evidence type="ECO:0000313" key="1">
    <source>
        <dbReference type="EMBL" id="KAK9671051.1"/>
    </source>
</evidence>
<dbReference type="Proteomes" id="UP001443914">
    <property type="component" value="Unassembled WGS sequence"/>
</dbReference>
<keyword evidence="2" id="KW-1185">Reference proteome</keyword>
<accession>A0AAW1H717</accession>
<reference evidence="1" key="1">
    <citation type="submission" date="2024-03" db="EMBL/GenBank/DDBJ databases">
        <title>WGS assembly of Saponaria officinalis var. Norfolk2.</title>
        <authorList>
            <person name="Jenkins J."/>
            <person name="Shu S."/>
            <person name="Grimwood J."/>
            <person name="Barry K."/>
            <person name="Goodstein D."/>
            <person name="Schmutz J."/>
            <person name="Leebens-Mack J."/>
            <person name="Osbourn A."/>
        </authorList>
    </citation>
    <scope>NUCLEOTIDE SEQUENCE [LARGE SCALE GENOMIC DNA]</scope>
    <source>
        <strain evidence="1">JIC</strain>
    </source>
</reference>
<proteinExistence type="predicted"/>
<name>A0AAW1H717_SAPOF</name>
<protein>
    <submittedName>
        <fullName evidence="1">Uncharacterized protein</fullName>
    </submittedName>
</protein>
<organism evidence="1 2">
    <name type="scientific">Saponaria officinalis</name>
    <name type="common">Common soapwort</name>
    <name type="synonym">Lychnis saponaria</name>
    <dbReference type="NCBI Taxonomy" id="3572"/>
    <lineage>
        <taxon>Eukaryota</taxon>
        <taxon>Viridiplantae</taxon>
        <taxon>Streptophyta</taxon>
        <taxon>Embryophyta</taxon>
        <taxon>Tracheophyta</taxon>
        <taxon>Spermatophyta</taxon>
        <taxon>Magnoliopsida</taxon>
        <taxon>eudicotyledons</taxon>
        <taxon>Gunneridae</taxon>
        <taxon>Pentapetalae</taxon>
        <taxon>Caryophyllales</taxon>
        <taxon>Caryophyllaceae</taxon>
        <taxon>Caryophylleae</taxon>
        <taxon>Saponaria</taxon>
    </lineage>
</organism>
<dbReference type="EMBL" id="JBDFQZ010000012">
    <property type="protein sequence ID" value="KAK9671051.1"/>
    <property type="molecule type" value="Genomic_DNA"/>
</dbReference>
<gene>
    <name evidence="1" type="ORF">RND81_12G003400</name>
</gene>